<dbReference type="InterPro" id="IPR052588">
    <property type="entry name" value="Kelch_domain_protein"/>
</dbReference>
<evidence type="ECO:0000313" key="4">
    <source>
        <dbReference type="Proteomes" id="UP000092321"/>
    </source>
</evidence>
<dbReference type="Pfam" id="PF24681">
    <property type="entry name" value="Kelch_KLHDC2_KLHL20_DRC7"/>
    <property type="match status" value="1"/>
</dbReference>
<feature type="region of interest" description="Disordered" evidence="1">
    <location>
        <begin position="1"/>
        <end position="50"/>
    </location>
</feature>
<feature type="compositionally biased region" description="Acidic residues" evidence="1">
    <location>
        <begin position="527"/>
        <end position="548"/>
    </location>
</feature>
<dbReference type="InterPro" id="IPR015915">
    <property type="entry name" value="Kelch-typ_b-propeller"/>
</dbReference>
<dbReference type="InterPro" id="IPR025183">
    <property type="entry name" value="DUF4110"/>
</dbReference>
<proteinExistence type="predicted"/>
<feature type="compositionally biased region" description="Basic and acidic residues" evidence="1">
    <location>
        <begin position="378"/>
        <end position="391"/>
    </location>
</feature>
<dbReference type="Pfam" id="PF13422">
    <property type="entry name" value="DUF4110"/>
    <property type="match status" value="1"/>
</dbReference>
<feature type="region of interest" description="Disordered" evidence="1">
    <location>
        <begin position="371"/>
        <end position="391"/>
    </location>
</feature>
<dbReference type="AlphaFoldDB" id="A0A1B7TAW0"/>
<evidence type="ECO:0000259" key="2">
    <source>
        <dbReference type="Pfam" id="PF13422"/>
    </source>
</evidence>
<dbReference type="Gene3D" id="2.120.10.80">
    <property type="entry name" value="Kelch-type beta propeller"/>
    <property type="match status" value="1"/>
</dbReference>
<gene>
    <name evidence="3" type="ORF">HANVADRAFT_53601</name>
</gene>
<dbReference type="PANTHER" id="PTHR46063">
    <property type="entry name" value="KELCH DOMAIN-CONTAINING PROTEIN"/>
    <property type="match status" value="1"/>
</dbReference>
<dbReference type="SUPFAM" id="SSF117281">
    <property type="entry name" value="Kelch motif"/>
    <property type="match status" value="1"/>
</dbReference>
<feature type="region of interest" description="Disordered" evidence="1">
    <location>
        <begin position="526"/>
        <end position="579"/>
    </location>
</feature>
<reference evidence="4" key="1">
    <citation type="journal article" date="2016" name="Proc. Natl. Acad. Sci. U.S.A.">
        <title>Comparative genomics of biotechnologically important yeasts.</title>
        <authorList>
            <person name="Riley R."/>
            <person name="Haridas S."/>
            <person name="Wolfe K.H."/>
            <person name="Lopes M.R."/>
            <person name="Hittinger C.T."/>
            <person name="Goeker M."/>
            <person name="Salamov A.A."/>
            <person name="Wisecaver J.H."/>
            <person name="Long T.M."/>
            <person name="Calvey C.H."/>
            <person name="Aerts A.L."/>
            <person name="Barry K.W."/>
            <person name="Choi C."/>
            <person name="Clum A."/>
            <person name="Coughlan A.Y."/>
            <person name="Deshpande S."/>
            <person name="Douglass A.P."/>
            <person name="Hanson S.J."/>
            <person name="Klenk H.-P."/>
            <person name="LaButti K.M."/>
            <person name="Lapidus A."/>
            <person name="Lindquist E.A."/>
            <person name="Lipzen A.M."/>
            <person name="Meier-Kolthoff J.P."/>
            <person name="Ohm R.A."/>
            <person name="Otillar R.P."/>
            <person name="Pangilinan J.L."/>
            <person name="Peng Y."/>
            <person name="Rokas A."/>
            <person name="Rosa C.A."/>
            <person name="Scheuner C."/>
            <person name="Sibirny A.A."/>
            <person name="Slot J.C."/>
            <person name="Stielow J.B."/>
            <person name="Sun H."/>
            <person name="Kurtzman C.P."/>
            <person name="Blackwell M."/>
            <person name="Grigoriev I.V."/>
            <person name="Jeffries T.W."/>
        </authorList>
    </citation>
    <scope>NUCLEOTIDE SEQUENCE [LARGE SCALE GENOMIC DNA]</scope>
    <source>
        <strain evidence="4">NRRL Y-1626</strain>
    </source>
</reference>
<sequence>MAKKSGNKKDKEAKKQRALLKQQKQNAKSSNKEQKLSKKFNDDSESEDEDLDTILQNFKKEQEQYNKITTSYISKPTIRNNGCMVSTQQEVMLFGGEALINDKLQFYNDLLVYNPKKNLWRQYLSQNSPNNRSAAAMIYHPNYNQCLLFGGEFSSPKQQQFHHYKDTWILNCSNKEWEKLDFPKSMKLPQGRSGAKMSYWKNYVILFGGFKDTGVETVYLQDCWVFDMVERTWKELEFPKNHPIPDARSSCSLIPFEDGVVLYGGYTKVSTTKKNISKGKILNDLWVLRNFSANDLNKVRWERKRKQGIQPSPRCGTSWVSHKGRGILFGGVFDYEETEESLESEFFNDLFVYSQDINRWYNLKLRKSKNKNNLKNNDANKSEKGKTSKERDMELENILNSILEKNNISVDENSEENDNEISMKMRQLELDSDEDSSDDEMEEGSLDIDSIKKYQPKEMNCFPHARYNASVAVLGDTLYIYSGSWEMGDKEFSIDSFYSIDLNKLDCVMTYWENIGDVLKAERDGIEDSDDDFEYEDDEDDDDDEEEVKPDALQAAEGEDTEDDVDPDEGYEFPDERPWLPHPKPFENLRAFYIRTGAEFLQWIINSKTSALNHKLLKTKSFDLCESRWYERREEVRLMEDKFEEEFGVAGVEIVEKDFTAKPSGASKRR</sequence>
<evidence type="ECO:0000313" key="3">
    <source>
        <dbReference type="EMBL" id="OBA25871.1"/>
    </source>
</evidence>
<feature type="compositionally biased region" description="Acidic residues" evidence="1">
    <location>
        <begin position="557"/>
        <end position="573"/>
    </location>
</feature>
<accession>A0A1B7TAW0</accession>
<dbReference type="OrthoDB" id="4447at2759"/>
<evidence type="ECO:0000256" key="1">
    <source>
        <dbReference type="SAM" id="MobiDB-lite"/>
    </source>
</evidence>
<feature type="compositionally biased region" description="Low complexity" evidence="1">
    <location>
        <begin position="19"/>
        <end position="29"/>
    </location>
</feature>
<comment type="caution">
    <text evidence="3">The sequence shown here is derived from an EMBL/GenBank/DDBJ whole genome shotgun (WGS) entry which is preliminary data.</text>
</comment>
<keyword evidence="4" id="KW-1185">Reference proteome</keyword>
<feature type="compositionally biased region" description="Basic and acidic residues" evidence="1">
    <location>
        <begin position="30"/>
        <end position="42"/>
    </location>
</feature>
<feature type="domain" description="DUF4110" evidence="2">
    <location>
        <begin position="575"/>
        <end position="652"/>
    </location>
</feature>
<dbReference type="EMBL" id="LXPE01000037">
    <property type="protein sequence ID" value="OBA25871.1"/>
    <property type="molecule type" value="Genomic_DNA"/>
</dbReference>
<dbReference type="Proteomes" id="UP000092321">
    <property type="component" value="Unassembled WGS sequence"/>
</dbReference>
<dbReference type="PANTHER" id="PTHR46063:SF1">
    <property type="entry name" value="KELCH DOMAIN-CONTAINING PROTEIN 4"/>
    <property type="match status" value="1"/>
</dbReference>
<name>A0A1B7TAW0_9ASCO</name>
<organism evidence="3 4">
    <name type="scientific">Hanseniaspora valbyensis NRRL Y-1626</name>
    <dbReference type="NCBI Taxonomy" id="766949"/>
    <lineage>
        <taxon>Eukaryota</taxon>
        <taxon>Fungi</taxon>
        <taxon>Dikarya</taxon>
        <taxon>Ascomycota</taxon>
        <taxon>Saccharomycotina</taxon>
        <taxon>Saccharomycetes</taxon>
        <taxon>Saccharomycodales</taxon>
        <taxon>Saccharomycodaceae</taxon>
        <taxon>Hanseniaspora</taxon>
    </lineage>
</organism>
<protein>
    <submittedName>
        <fullName evidence="3">Galactose oxidase</fullName>
    </submittedName>
</protein>